<keyword evidence="3 8" id="KW-0349">Heme</keyword>
<dbReference type="SMART" id="SM00564">
    <property type="entry name" value="PQQ"/>
    <property type="match status" value="6"/>
</dbReference>
<dbReference type="Pfam" id="PF01011">
    <property type="entry name" value="PQQ"/>
    <property type="match status" value="2"/>
</dbReference>
<protein>
    <submittedName>
        <fullName evidence="10">PQQ-binding-like beta-propeller repeat protein</fullName>
    </submittedName>
</protein>
<accession>A0ABU7IQM0</accession>
<organism evidence="10 11">
    <name type="scientific">Maribacter cobaltidurans</name>
    <dbReference type="NCBI Taxonomy" id="1178778"/>
    <lineage>
        <taxon>Bacteria</taxon>
        <taxon>Pseudomonadati</taxon>
        <taxon>Bacteroidota</taxon>
        <taxon>Flavobacteriia</taxon>
        <taxon>Flavobacteriales</taxon>
        <taxon>Flavobacteriaceae</taxon>
        <taxon>Maribacter</taxon>
    </lineage>
</organism>
<evidence type="ECO:0000313" key="11">
    <source>
        <dbReference type="Proteomes" id="UP001356308"/>
    </source>
</evidence>
<dbReference type="InterPro" id="IPR036909">
    <property type="entry name" value="Cyt_c-like_dom_sf"/>
</dbReference>
<feature type="domain" description="Cytochrome c" evidence="9">
    <location>
        <begin position="505"/>
        <end position="582"/>
    </location>
</feature>
<evidence type="ECO:0000256" key="7">
    <source>
        <dbReference type="ARBA" id="ARBA00023004"/>
    </source>
</evidence>
<evidence type="ECO:0000259" key="9">
    <source>
        <dbReference type="PROSITE" id="PS51007"/>
    </source>
</evidence>
<dbReference type="InterPro" id="IPR009056">
    <property type="entry name" value="Cyt_c-like_dom"/>
</dbReference>
<sequence>MKIVNYLGAIPQGIRKKQIFDFEASLGVICPLAVPIKISAVFLLSLVLVSCETEKTVSTAKKEYATWSSYLGDAGRTHFSTLSQINKENVETLKVAWTYEAEDWGQMQMNPIVVDSILYGVTAALRVVALHSGTGEELWQFGDSVKVWHSTSRGVSYWSNGEDKRILCTRGAYLYALDALSGKPIASFGENGRIDLRSGMDESAQNKFVISNTPGTVFKDLIVMPLRVSEGVGAAPGDIMAFNIITGKLEWSFHTIPRPGEFGYETWEDSTAYKSPLVGAANNWAGMAVDEKAEIIYVPTGSAAPDFYGGVRLGQNLFSNSLLALNANTGERLWHFQFTHHDIWDRDPPAPPNLLMVERGGEKIPTVAQVTKQGYVFVFNRLTGEPLFDIEEIPFPKSELEGEETWPTQPIPKSPKPFARLSQELTEANISPFAENKEELLDVFASADKRFYAPPNIAPVLLLPGYDGAAEWGGASVDPEEGILYVNSNEMAWMLGVVENNEEAYNGPLGESTYQKYCVSCHQPDRKGNEGSGYPSLLDLQLRKEKNEVSQIITNGKGMMTGFPQLSKEEMDALLLFLFDEEIKHTVADEIAQNTETEEKYKHAGYTKFLDSNGLPAIDPPWGTMHAIDLNTGNYKWSIPLGNTPELGERGMGTGTENYGGAVVTKNGLLFIAATKDGFFRAFDKENGTLLWEYELPAPAFATPAMYEFNGKQYIAIACGGEKIGTKKGNKIIAFALR</sequence>
<dbReference type="SUPFAM" id="SSF46626">
    <property type="entry name" value="Cytochrome c"/>
    <property type="match status" value="1"/>
</dbReference>
<dbReference type="RefSeq" id="WP_272650073.1">
    <property type="nucleotide sequence ID" value="NZ_JAZDDG010000002.1"/>
</dbReference>
<dbReference type="PANTHER" id="PTHR32303:SF4">
    <property type="entry name" value="QUINOPROTEIN GLUCOSE DEHYDROGENASE"/>
    <property type="match status" value="1"/>
</dbReference>
<keyword evidence="11" id="KW-1185">Reference proteome</keyword>
<dbReference type="PANTHER" id="PTHR32303">
    <property type="entry name" value="QUINOPROTEIN ALCOHOL DEHYDROGENASE (CYTOCHROME C)"/>
    <property type="match status" value="1"/>
</dbReference>
<keyword evidence="7 8" id="KW-0408">Iron</keyword>
<evidence type="ECO:0000313" key="10">
    <source>
        <dbReference type="EMBL" id="MEE1975245.1"/>
    </source>
</evidence>
<dbReference type="Gene3D" id="2.140.10.10">
    <property type="entry name" value="Quinoprotein alcohol dehydrogenase-like superfamily"/>
    <property type="match status" value="2"/>
</dbReference>
<dbReference type="Pfam" id="PF13442">
    <property type="entry name" value="Cytochrome_CBB3"/>
    <property type="match status" value="1"/>
</dbReference>
<comment type="similarity">
    <text evidence="2">Belongs to the bacterial PQQ dehydrogenase family.</text>
</comment>
<keyword evidence="4 8" id="KW-0479">Metal-binding</keyword>
<dbReference type="InterPro" id="IPR018391">
    <property type="entry name" value="PQQ_b-propeller_rpt"/>
</dbReference>
<evidence type="ECO:0000256" key="2">
    <source>
        <dbReference type="ARBA" id="ARBA00008156"/>
    </source>
</evidence>
<name>A0ABU7IQM0_9FLAO</name>
<dbReference type="PROSITE" id="PS51007">
    <property type="entry name" value="CYTC"/>
    <property type="match status" value="1"/>
</dbReference>
<evidence type="ECO:0000256" key="6">
    <source>
        <dbReference type="ARBA" id="ARBA00023002"/>
    </source>
</evidence>
<dbReference type="InterPro" id="IPR017511">
    <property type="entry name" value="PQQ_mDH"/>
</dbReference>
<gene>
    <name evidence="10" type="ORF">V1I91_04150</name>
</gene>
<keyword evidence="5" id="KW-0732">Signal</keyword>
<comment type="cofactor">
    <cofactor evidence="1">
        <name>pyrroloquinoline quinone</name>
        <dbReference type="ChEBI" id="CHEBI:58442"/>
    </cofactor>
</comment>
<evidence type="ECO:0000256" key="8">
    <source>
        <dbReference type="PROSITE-ProRule" id="PRU00433"/>
    </source>
</evidence>
<dbReference type="EMBL" id="JAZDDG010000002">
    <property type="protein sequence ID" value="MEE1975245.1"/>
    <property type="molecule type" value="Genomic_DNA"/>
</dbReference>
<proteinExistence type="inferred from homology"/>
<dbReference type="InterPro" id="IPR011047">
    <property type="entry name" value="Quinoprotein_ADH-like_sf"/>
</dbReference>
<evidence type="ECO:0000256" key="1">
    <source>
        <dbReference type="ARBA" id="ARBA00001931"/>
    </source>
</evidence>
<dbReference type="SUPFAM" id="SSF50998">
    <property type="entry name" value="Quinoprotein alcohol dehydrogenase-like"/>
    <property type="match status" value="1"/>
</dbReference>
<comment type="caution">
    <text evidence="10">The sequence shown here is derived from an EMBL/GenBank/DDBJ whole genome shotgun (WGS) entry which is preliminary data.</text>
</comment>
<evidence type="ECO:0000256" key="5">
    <source>
        <dbReference type="ARBA" id="ARBA00022729"/>
    </source>
</evidence>
<dbReference type="Proteomes" id="UP001356308">
    <property type="component" value="Unassembled WGS sequence"/>
</dbReference>
<dbReference type="CDD" id="cd10280">
    <property type="entry name" value="PQQ_mGDH"/>
    <property type="match status" value="1"/>
</dbReference>
<evidence type="ECO:0000256" key="3">
    <source>
        <dbReference type="ARBA" id="ARBA00022617"/>
    </source>
</evidence>
<reference evidence="10 11" key="1">
    <citation type="submission" date="2024-01" db="EMBL/GenBank/DDBJ databases">
        <title>Maribacter spp. originated from different algae showed divergent polysaccharides utilization ability.</title>
        <authorList>
            <person name="Wang H."/>
            <person name="Wu Y."/>
        </authorList>
    </citation>
    <scope>NUCLEOTIDE SEQUENCE [LARGE SCALE GENOMIC DNA]</scope>
    <source>
        <strain evidence="10 11">PR1</strain>
    </source>
</reference>
<keyword evidence="6" id="KW-0560">Oxidoreductase</keyword>
<dbReference type="InterPro" id="IPR002372">
    <property type="entry name" value="PQQ_rpt_dom"/>
</dbReference>
<evidence type="ECO:0000256" key="4">
    <source>
        <dbReference type="ARBA" id="ARBA00022723"/>
    </source>
</evidence>